<reference evidence="2 3" key="1">
    <citation type="submission" date="2019-11" db="EMBL/GenBank/DDBJ databases">
        <title>Genome sequences of 17 halophilic strains isolated from different environments.</title>
        <authorList>
            <person name="Furrow R.E."/>
        </authorList>
    </citation>
    <scope>NUCLEOTIDE SEQUENCE [LARGE SCALE GENOMIC DNA]</scope>
    <source>
        <strain evidence="2 3">22511_23_Filter</strain>
    </source>
</reference>
<protein>
    <submittedName>
        <fullName evidence="2">GNAT family N-acetyltransferase</fullName>
    </submittedName>
</protein>
<dbReference type="PROSITE" id="PS51186">
    <property type="entry name" value="GNAT"/>
    <property type="match status" value="1"/>
</dbReference>
<dbReference type="Pfam" id="PF13302">
    <property type="entry name" value="Acetyltransf_3"/>
    <property type="match status" value="1"/>
</dbReference>
<proteinExistence type="predicted"/>
<evidence type="ECO:0000259" key="1">
    <source>
        <dbReference type="PROSITE" id="PS51186"/>
    </source>
</evidence>
<dbReference type="Proteomes" id="UP000460949">
    <property type="component" value="Unassembled WGS sequence"/>
</dbReference>
<dbReference type="InterPro" id="IPR000182">
    <property type="entry name" value="GNAT_dom"/>
</dbReference>
<feature type="domain" description="N-acetyltransferase" evidence="1">
    <location>
        <begin position="36"/>
        <end position="186"/>
    </location>
</feature>
<name>A0A845DN82_9BACI</name>
<dbReference type="EMBL" id="WMET01000001">
    <property type="protein sequence ID" value="MYL18688.1"/>
    <property type="molecule type" value="Genomic_DNA"/>
</dbReference>
<sequence>MENNGTDKERKRNFLTQTNEETLYLAKATKQDIADLYYWSFIEERQEAKEWNAPYIQEKKMSLDEYEMLWQKELAPGIPDGLVLRMDDRVIGYVGSYWLDRHSGWLETGIVIFDSQYWDGGYGSFAYEKWIDYIFEHTSIHRLGMSTWSGNTRMIRVAEKTGMVEEARVRQARLVDGEYYDAVKMGMLRSEWEALKE</sequence>
<dbReference type="Gene3D" id="3.40.630.30">
    <property type="match status" value="1"/>
</dbReference>
<keyword evidence="2" id="KW-0808">Transferase</keyword>
<evidence type="ECO:0000313" key="2">
    <source>
        <dbReference type="EMBL" id="MYL18688.1"/>
    </source>
</evidence>
<dbReference type="SUPFAM" id="SSF55729">
    <property type="entry name" value="Acyl-CoA N-acyltransferases (Nat)"/>
    <property type="match status" value="1"/>
</dbReference>
<comment type="caution">
    <text evidence="2">The sequence shown here is derived from an EMBL/GenBank/DDBJ whole genome shotgun (WGS) entry which is preliminary data.</text>
</comment>
<dbReference type="InterPro" id="IPR016181">
    <property type="entry name" value="Acyl_CoA_acyltransferase"/>
</dbReference>
<dbReference type="PANTHER" id="PTHR43415">
    <property type="entry name" value="SPERMIDINE N(1)-ACETYLTRANSFERASE"/>
    <property type="match status" value="1"/>
</dbReference>
<organism evidence="2 3">
    <name type="scientific">Halobacillus litoralis</name>
    <dbReference type="NCBI Taxonomy" id="45668"/>
    <lineage>
        <taxon>Bacteria</taxon>
        <taxon>Bacillati</taxon>
        <taxon>Bacillota</taxon>
        <taxon>Bacilli</taxon>
        <taxon>Bacillales</taxon>
        <taxon>Bacillaceae</taxon>
        <taxon>Halobacillus</taxon>
    </lineage>
</organism>
<evidence type="ECO:0000313" key="3">
    <source>
        <dbReference type="Proteomes" id="UP000460949"/>
    </source>
</evidence>
<dbReference type="PANTHER" id="PTHR43415:SF4">
    <property type="entry name" value="N-ACETYLTRANSFERASE DOMAIN-CONTAINING PROTEIN"/>
    <property type="match status" value="1"/>
</dbReference>
<gene>
    <name evidence="2" type="ORF">GLW04_02235</name>
</gene>
<dbReference type="AlphaFoldDB" id="A0A845DN82"/>
<accession>A0A845DN82</accession>
<dbReference type="GO" id="GO:0016747">
    <property type="term" value="F:acyltransferase activity, transferring groups other than amino-acyl groups"/>
    <property type="evidence" value="ECO:0007669"/>
    <property type="project" value="InterPro"/>
</dbReference>